<comment type="caution">
    <text evidence="1">The sequence shown here is derived from an EMBL/GenBank/DDBJ whole genome shotgun (WGS) entry which is preliminary data.</text>
</comment>
<accession>A0A5E8UWP5</accession>
<gene>
    <name evidence="1" type="ORF">SADFL11_00007440</name>
</gene>
<organism evidence="1 2">
    <name type="scientific">Roseibium alexandrii (strain DSM 17067 / NCIMB 14079 / DFL-11)</name>
    <name type="common">Labrenzia alexandrii</name>
    <dbReference type="NCBI Taxonomy" id="244592"/>
    <lineage>
        <taxon>Bacteria</taxon>
        <taxon>Pseudomonadati</taxon>
        <taxon>Pseudomonadota</taxon>
        <taxon>Alphaproteobacteria</taxon>
        <taxon>Hyphomicrobiales</taxon>
        <taxon>Stappiaceae</taxon>
        <taxon>Roseibium</taxon>
    </lineage>
</organism>
<dbReference type="Proteomes" id="UP000004703">
    <property type="component" value="Chromosome"/>
</dbReference>
<reference evidence="1 2" key="1">
    <citation type="submission" date="2008-01" db="EMBL/GenBank/DDBJ databases">
        <authorList>
            <person name="Wagner-Dobler I."/>
            <person name="Ferriera S."/>
            <person name="Johnson J."/>
            <person name="Kravitz S."/>
            <person name="Beeson K."/>
            <person name="Sutton G."/>
            <person name="Rogers Y.-H."/>
            <person name="Friedman R."/>
            <person name="Frazier M."/>
            <person name="Venter J.C."/>
        </authorList>
    </citation>
    <scope>NUCLEOTIDE SEQUENCE [LARGE SCALE GENOMIC DNA]</scope>
    <source>
        <strain evidence="2">DSM 17067 / NCIMB 14079 / DFL-11</strain>
    </source>
</reference>
<reference evidence="1 2" key="2">
    <citation type="submission" date="2013-04" db="EMBL/GenBank/DDBJ databases">
        <authorList>
            <person name="Fiebig A."/>
            <person name="Pradella S."/>
            <person name="Wagner-Doebler I."/>
        </authorList>
    </citation>
    <scope>NUCLEOTIDE SEQUENCE [LARGE SCALE GENOMIC DNA]</scope>
    <source>
        <strain evidence="2">DSM 17067 / NCIMB 14079 / DFL-11</strain>
    </source>
</reference>
<protein>
    <submittedName>
        <fullName evidence="1">Uncharacterized protein</fullName>
    </submittedName>
</protein>
<evidence type="ECO:0000313" key="1">
    <source>
        <dbReference type="EMBL" id="RMX61902.1"/>
    </source>
</evidence>
<dbReference type="EMBL" id="ACCU02000002">
    <property type="protein sequence ID" value="RMX61902.1"/>
    <property type="molecule type" value="Genomic_DNA"/>
</dbReference>
<dbReference type="AlphaFoldDB" id="A0A5E8UWP5"/>
<name>A0A5E8UWP5_ROSAD</name>
<proteinExistence type="predicted"/>
<evidence type="ECO:0000313" key="2">
    <source>
        <dbReference type="Proteomes" id="UP000004703"/>
    </source>
</evidence>
<sequence length="50" mass="5702">MQITTFAVAGKRQNSLSRRLILIEHMFNIRVMHEHTGGAHDDTDSEQPPD</sequence>